<reference evidence="12" key="2">
    <citation type="submission" date="2021-04" db="EMBL/GenBank/DDBJ databases">
        <authorList>
            <person name="Gilroy R."/>
        </authorList>
    </citation>
    <scope>NUCLEOTIDE SEQUENCE</scope>
    <source>
        <strain evidence="12">ChiHjej8B7-3636</strain>
    </source>
</reference>
<dbReference type="GO" id="GO:0051301">
    <property type="term" value="P:cell division"/>
    <property type="evidence" value="ECO:0007669"/>
    <property type="project" value="UniProtKB-KW"/>
</dbReference>
<dbReference type="InterPro" id="IPR023009">
    <property type="entry name" value="Tyrosine_recombinase_XerC/XerD"/>
</dbReference>
<feature type="active site" evidence="9">
    <location>
        <position position="149"/>
    </location>
</feature>
<comment type="subcellular location">
    <subcellularLocation>
        <location evidence="1 9">Cytoplasm</location>
    </subcellularLocation>
</comment>
<dbReference type="PANTHER" id="PTHR30349:SF77">
    <property type="entry name" value="TYROSINE RECOMBINASE XERC"/>
    <property type="match status" value="1"/>
</dbReference>
<evidence type="ECO:0000256" key="7">
    <source>
        <dbReference type="ARBA" id="ARBA00023172"/>
    </source>
</evidence>
<dbReference type="GO" id="GO:0006313">
    <property type="term" value="P:DNA transposition"/>
    <property type="evidence" value="ECO:0007669"/>
    <property type="project" value="UniProtKB-UniRule"/>
</dbReference>
<accession>A0A9D2KH27</accession>
<dbReference type="Pfam" id="PF00589">
    <property type="entry name" value="Phage_integrase"/>
    <property type="match status" value="1"/>
</dbReference>
<evidence type="ECO:0000259" key="11">
    <source>
        <dbReference type="PROSITE" id="PS51900"/>
    </source>
</evidence>
<dbReference type="InterPro" id="IPR044068">
    <property type="entry name" value="CB"/>
</dbReference>
<dbReference type="CDD" id="cd00798">
    <property type="entry name" value="INT_XerDC_C"/>
    <property type="match status" value="1"/>
</dbReference>
<evidence type="ECO:0000256" key="8">
    <source>
        <dbReference type="ARBA" id="ARBA00023306"/>
    </source>
</evidence>
<proteinExistence type="inferred from homology"/>
<evidence type="ECO:0000256" key="1">
    <source>
        <dbReference type="ARBA" id="ARBA00004496"/>
    </source>
</evidence>
<reference evidence="12" key="1">
    <citation type="journal article" date="2021" name="PeerJ">
        <title>Extensive microbial diversity within the chicken gut microbiome revealed by metagenomics and culture.</title>
        <authorList>
            <person name="Gilroy R."/>
            <person name="Ravi A."/>
            <person name="Getino M."/>
            <person name="Pursley I."/>
            <person name="Horton D.L."/>
            <person name="Alikhan N.F."/>
            <person name="Baker D."/>
            <person name="Gharbi K."/>
            <person name="Hall N."/>
            <person name="Watson M."/>
            <person name="Adriaenssens E.M."/>
            <person name="Foster-Nyarko E."/>
            <person name="Jarju S."/>
            <person name="Secka A."/>
            <person name="Antonio M."/>
            <person name="Oren A."/>
            <person name="Chaudhuri R.R."/>
            <person name="La Ragione R."/>
            <person name="Hildebrand F."/>
            <person name="Pallen M.J."/>
        </authorList>
    </citation>
    <scope>NUCLEOTIDE SEQUENCE</scope>
    <source>
        <strain evidence="12">ChiHjej8B7-3636</strain>
    </source>
</reference>
<dbReference type="GO" id="GO:0009037">
    <property type="term" value="F:tyrosine-based site-specific recombinase activity"/>
    <property type="evidence" value="ECO:0007669"/>
    <property type="project" value="UniProtKB-UniRule"/>
</dbReference>
<keyword evidence="2 9" id="KW-0963">Cytoplasm</keyword>
<feature type="domain" description="Tyr recombinase" evidence="10">
    <location>
        <begin position="105"/>
        <end position="293"/>
    </location>
</feature>
<comment type="similarity">
    <text evidence="9">Belongs to the 'phage' integrase family. XerC subfamily.</text>
</comment>
<dbReference type="SUPFAM" id="SSF56349">
    <property type="entry name" value="DNA breaking-rejoining enzymes"/>
    <property type="match status" value="1"/>
</dbReference>
<protein>
    <recommendedName>
        <fullName evidence="9">Tyrosine recombinase XerC</fullName>
    </recommendedName>
</protein>
<feature type="domain" description="Core-binding (CB)" evidence="11">
    <location>
        <begin position="1"/>
        <end position="84"/>
    </location>
</feature>
<evidence type="ECO:0000256" key="6">
    <source>
        <dbReference type="ARBA" id="ARBA00023125"/>
    </source>
</evidence>
<dbReference type="EMBL" id="DXAM01000098">
    <property type="protein sequence ID" value="HJA04620.1"/>
    <property type="molecule type" value="Genomic_DNA"/>
</dbReference>
<sequence length="299" mass="31706">MILSHAIDAFAAHLGEVRRLSPATVRAYRADLADLREAAGDVAVSDIDLELLRDWLWRAAQRGDARSTLARRTSSARGFFAWALDGGITSTDPSLRLVTPKKAQTLPRVASAEGLADLLAHARELAAHGDPVALRDHAILETLYATGIRVSELCGIDVDDLDLSSATARVTGKGSKQRVVPFGAPARRAVEAYLTRGRPALAARAEAAGPAVFLGARGARLGARAVYDLVARTVSPIVGRAVGPHALRHSAATHLLDGGADLRAVQELLGHASLGTTQVYTHVSSERLRAAYRLAHPRA</sequence>
<comment type="caution">
    <text evidence="12">The sequence shown here is derived from an EMBL/GenBank/DDBJ whole genome shotgun (WGS) entry which is preliminary data.</text>
</comment>
<dbReference type="GO" id="GO:0007059">
    <property type="term" value="P:chromosome segregation"/>
    <property type="evidence" value="ECO:0007669"/>
    <property type="project" value="UniProtKB-UniRule"/>
</dbReference>
<keyword evidence="6 9" id="KW-0238">DNA-binding</keyword>
<feature type="active site" evidence="9">
    <location>
        <position position="248"/>
    </location>
</feature>
<keyword evidence="8 9" id="KW-0131">Cell cycle</keyword>
<dbReference type="HAMAP" id="MF_01808">
    <property type="entry name" value="Recomb_XerC_XerD"/>
    <property type="match status" value="1"/>
</dbReference>
<dbReference type="Gene3D" id="1.10.443.10">
    <property type="entry name" value="Intergrase catalytic core"/>
    <property type="match status" value="1"/>
</dbReference>
<dbReference type="Pfam" id="PF02899">
    <property type="entry name" value="Phage_int_SAM_1"/>
    <property type="match status" value="1"/>
</dbReference>
<evidence type="ECO:0000256" key="4">
    <source>
        <dbReference type="ARBA" id="ARBA00022829"/>
    </source>
</evidence>
<keyword evidence="7 9" id="KW-0233">DNA recombination</keyword>
<gene>
    <name evidence="9" type="primary">xerC</name>
    <name evidence="12" type="ORF">H9800_07125</name>
</gene>
<feature type="active site" description="O-(3'-phospho-DNA)-tyrosine intermediate" evidence="9">
    <location>
        <position position="280"/>
    </location>
</feature>
<keyword evidence="4 9" id="KW-0159">Chromosome partition</keyword>
<evidence type="ECO:0000313" key="13">
    <source>
        <dbReference type="Proteomes" id="UP000824220"/>
    </source>
</evidence>
<dbReference type="InterPro" id="IPR011010">
    <property type="entry name" value="DNA_brk_join_enz"/>
</dbReference>
<evidence type="ECO:0000256" key="5">
    <source>
        <dbReference type="ARBA" id="ARBA00022908"/>
    </source>
</evidence>
<dbReference type="InterPro" id="IPR010998">
    <property type="entry name" value="Integrase_recombinase_N"/>
</dbReference>
<evidence type="ECO:0000256" key="2">
    <source>
        <dbReference type="ARBA" id="ARBA00022490"/>
    </source>
</evidence>
<dbReference type="GO" id="GO:0005737">
    <property type="term" value="C:cytoplasm"/>
    <property type="evidence" value="ECO:0007669"/>
    <property type="project" value="UniProtKB-SubCell"/>
</dbReference>
<dbReference type="Gene3D" id="1.10.150.130">
    <property type="match status" value="1"/>
</dbReference>
<name>A0A9D2KH27_9MICO</name>
<dbReference type="InterPro" id="IPR050090">
    <property type="entry name" value="Tyrosine_recombinase_XerCD"/>
</dbReference>
<evidence type="ECO:0000259" key="10">
    <source>
        <dbReference type="PROSITE" id="PS51898"/>
    </source>
</evidence>
<dbReference type="AlphaFoldDB" id="A0A9D2KH27"/>
<dbReference type="GO" id="GO:0003677">
    <property type="term" value="F:DNA binding"/>
    <property type="evidence" value="ECO:0007669"/>
    <property type="project" value="UniProtKB-UniRule"/>
</dbReference>
<dbReference type="PANTHER" id="PTHR30349">
    <property type="entry name" value="PHAGE INTEGRASE-RELATED"/>
    <property type="match status" value="1"/>
</dbReference>
<evidence type="ECO:0000313" key="12">
    <source>
        <dbReference type="EMBL" id="HJA04620.1"/>
    </source>
</evidence>
<keyword evidence="5 9" id="KW-0229">DNA integration</keyword>
<feature type="active site" evidence="9">
    <location>
        <position position="271"/>
    </location>
</feature>
<comment type="subunit">
    <text evidence="9">Forms a cyclic heterotetrameric complex composed of two molecules of XerC and two molecules of XerD.</text>
</comment>
<dbReference type="InterPro" id="IPR002104">
    <property type="entry name" value="Integrase_catalytic"/>
</dbReference>
<dbReference type="InterPro" id="IPR004107">
    <property type="entry name" value="Integrase_SAM-like_N"/>
</dbReference>
<keyword evidence="3 9" id="KW-0132">Cell division</keyword>
<evidence type="ECO:0000256" key="9">
    <source>
        <dbReference type="HAMAP-Rule" id="MF_01808"/>
    </source>
</evidence>
<dbReference type="PROSITE" id="PS51900">
    <property type="entry name" value="CB"/>
    <property type="match status" value="1"/>
</dbReference>
<dbReference type="PROSITE" id="PS51898">
    <property type="entry name" value="TYR_RECOMBINASE"/>
    <property type="match status" value="1"/>
</dbReference>
<dbReference type="InterPro" id="IPR013762">
    <property type="entry name" value="Integrase-like_cat_sf"/>
</dbReference>
<feature type="active site" evidence="9">
    <location>
        <position position="245"/>
    </location>
</feature>
<comment type="function">
    <text evidence="9">Site-specific tyrosine recombinase, which acts by catalyzing the cutting and rejoining of the recombining DNA molecules. The XerC-XerD complex is essential to convert dimers of the bacterial chromosome into monomers to permit their segregation at cell division. It also contributes to the segregational stability of plasmids.</text>
</comment>
<organism evidence="12 13">
    <name type="scientific">Candidatus Microbacterium stercoravium</name>
    <dbReference type="NCBI Taxonomy" id="2838697"/>
    <lineage>
        <taxon>Bacteria</taxon>
        <taxon>Bacillati</taxon>
        <taxon>Actinomycetota</taxon>
        <taxon>Actinomycetes</taxon>
        <taxon>Micrococcales</taxon>
        <taxon>Microbacteriaceae</taxon>
        <taxon>Microbacterium</taxon>
    </lineage>
</organism>
<dbReference type="Proteomes" id="UP000824220">
    <property type="component" value="Unassembled WGS sequence"/>
</dbReference>
<evidence type="ECO:0000256" key="3">
    <source>
        <dbReference type="ARBA" id="ARBA00022618"/>
    </source>
</evidence>
<feature type="active site" evidence="9">
    <location>
        <position position="173"/>
    </location>
</feature>